<sequence>KSYPPVFLLLIVASQSQHNSALSPSLPVPPVSLHPVASAPDETRRRQVGTS</sequence>
<accession>A0A453ECR7</accession>
<reference evidence="2" key="5">
    <citation type="journal article" date="2021" name="G3 (Bethesda)">
        <title>Aegilops tauschii genome assembly Aet v5.0 features greater sequence contiguity and improved annotation.</title>
        <authorList>
            <person name="Wang L."/>
            <person name="Zhu T."/>
            <person name="Rodriguez J.C."/>
            <person name="Deal K.R."/>
            <person name="Dubcovsky J."/>
            <person name="McGuire P.E."/>
            <person name="Lux T."/>
            <person name="Spannagl M."/>
            <person name="Mayer K.F.X."/>
            <person name="Baldrich P."/>
            <person name="Meyers B.C."/>
            <person name="Huo N."/>
            <person name="Gu Y.Q."/>
            <person name="Zhou H."/>
            <person name="Devos K.M."/>
            <person name="Bennetzen J.L."/>
            <person name="Unver T."/>
            <person name="Budak H."/>
            <person name="Gulick P.J."/>
            <person name="Galiba G."/>
            <person name="Kalapos B."/>
            <person name="Nelson D.R."/>
            <person name="Li P."/>
            <person name="You F.M."/>
            <person name="Luo M.C."/>
            <person name="Dvorak J."/>
        </authorList>
    </citation>
    <scope>NUCLEOTIDE SEQUENCE [LARGE SCALE GENOMIC DNA]</scope>
    <source>
        <strain evidence="2">cv. AL8/78</strain>
    </source>
</reference>
<reference evidence="3" key="2">
    <citation type="journal article" date="2017" name="Nat. Plants">
        <title>The Aegilops tauschii genome reveals multiple impacts of transposons.</title>
        <authorList>
            <person name="Zhao G."/>
            <person name="Zou C."/>
            <person name="Li K."/>
            <person name="Wang K."/>
            <person name="Li T."/>
            <person name="Gao L."/>
            <person name="Zhang X."/>
            <person name="Wang H."/>
            <person name="Yang Z."/>
            <person name="Liu X."/>
            <person name="Jiang W."/>
            <person name="Mao L."/>
            <person name="Kong X."/>
            <person name="Jiao Y."/>
            <person name="Jia J."/>
        </authorList>
    </citation>
    <scope>NUCLEOTIDE SEQUENCE [LARGE SCALE GENOMIC DNA]</scope>
    <source>
        <strain evidence="3">cv. AL8/78</strain>
    </source>
</reference>
<reference evidence="2" key="4">
    <citation type="submission" date="2019-03" db="UniProtKB">
        <authorList>
            <consortium name="EnsemblPlants"/>
        </authorList>
    </citation>
    <scope>IDENTIFICATION</scope>
</reference>
<keyword evidence="3" id="KW-1185">Reference proteome</keyword>
<name>A0A453ECR7_AEGTS</name>
<evidence type="ECO:0000256" key="1">
    <source>
        <dbReference type="SAM" id="MobiDB-lite"/>
    </source>
</evidence>
<reference evidence="3" key="1">
    <citation type="journal article" date="2014" name="Science">
        <title>Ancient hybridizations among the ancestral genomes of bread wheat.</title>
        <authorList>
            <consortium name="International Wheat Genome Sequencing Consortium,"/>
            <person name="Marcussen T."/>
            <person name="Sandve S.R."/>
            <person name="Heier L."/>
            <person name="Spannagl M."/>
            <person name="Pfeifer M."/>
            <person name="Jakobsen K.S."/>
            <person name="Wulff B.B."/>
            <person name="Steuernagel B."/>
            <person name="Mayer K.F."/>
            <person name="Olsen O.A."/>
        </authorList>
    </citation>
    <scope>NUCLEOTIDE SEQUENCE [LARGE SCALE GENOMIC DNA]</scope>
    <source>
        <strain evidence="3">cv. AL8/78</strain>
    </source>
</reference>
<evidence type="ECO:0000313" key="2">
    <source>
        <dbReference type="EnsemblPlants" id="AET3Gv20297600.2"/>
    </source>
</evidence>
<dbReference type="Proteomes" id="UP000015105">
    <property type="component" value="Chromosome 3D"/>
</dbReference>
<reference evidence="2" key="3">
    <citation type="journal article" date="2017" name="Nature">
        <title>Genome sequence of the progenitor of the wheat D genome Aegilops tauschii.</title>
        <authorList>
            <person name="Luo M.C."/>
            <person name="Gu Y.Q."/>
            <person name="Puiu D."/>
            <person name="Wang H."/>
            <person name="Twardziok S.O."/>
            <person name="Deal K.R."/>
            <person name="Huo N."/>
            <person name="Zhu T."/>
            <person name="Wang L."/>
            <person name="Wang Y."/>
            <person name="McGuire P.E."/>
            <person name="Liu S."/>
            <person name="Long H."/>
            <person name="Ramasamy R.K."/>
            <person name="Rodriguez J.C."/>
            <person name="Van S.L."/>
            <person name="Yuan L."/>
            <person name="Wang Z."/>
            <person name="Xia Z."/>
            <person name="Xiao L."/>
            <person name="Anderson O.D."/>
            <person name="Ouyang S."/>
            <person name="Liang Y."/>
            <person name="Zimin A.V."/>
            <person name="Pertea G."/>
            <person name="Qi P."/>
            <person name="Bennetzen J.L."/>
            <person name="Dai X."/>
            <person name="Dawson M.W."/>
            <person name="Muller H.G."/>
            <person name="Kugler K."/>
            <person name="Rivarola-Duarte L."/>
            <person name="Spannagl M."/>
            <person name="Mayer K.F.X."/>
            <person name="Lu F.H."/>
            <person name="Bevan M.W."/>
            <person name="Leroy P."/>
            <person name="Li P."/>
            <person name="You F.M."/>
            <person name="Sun Q."/>
            <person name="Liu Z."/>
            <person name="Lyons E."/>
            <person name="Wicker T."/>
            <person name="Salzberg S.L."/>
            <person name="Devos K.M."/>
            <person name="Dvorak J."/>
        </authorList>
    </citation>
    <scope>NUCLEOTIDE SEQUENCE [LARGE SCALE GENOMIC DNA]</scope>
    <source>
        <strain evidence="2">cv. AL8/78</strain>
    </source>
</reference>
<proteinExistence type="predicted"/>
<evidence type="ECO:0000313" key="3">
    <source>
        <dbReference type="Proteomes" id="UP000015105"/>
    </source>
</evidence>
<feature type="region of interest" description="Disordered" evidence="1">
    <location>
        <begin position="20"/>
        <end position="51"/>
    </location>
</feature>
<dbReference type="EnsemblPlants" id="AET3Gv20297600.2">
    <property type="protein sequence ID" value="AET3Gv20297600.2"/>
    <property type="gene ID" value="AET3Gv20297600"/>
</dbReference>
<dbReference type="Gramene" id="AET3Gv20297600.2">
    <property type="protein sequence ID" value="AET3Gv20297600.2"/>
    <property type="gene ID" value="AET3Gv20297600"/>
</dbReference>
<dbReference type="AlphaFoldDB" id="A0A453ECR7"/>
<protein>
    <submittedName>
        <fullName evidence="2">Uncharacterized protein</fullName>
    </submittedName>
</protein>
<organism evidence="2 3">
    <name type="scientific">Aegilops tauschii subsp. strangulata</name>
    <name type="common">Goatgrass</name>
    <dbReference type="NCBI Taxonomy" id="200361"/>
    <lineage>
        <taxon>Eukaryota</taxon>
        <taxon>Viridiplantae</taxon>
        <taxon>Streptophyta</taxon>
        <taxon>Embryophyta</taxon>
        <taxon>Tracheophyta</taxon>
        <taxon>Spermatophyta</taxon>
        <taxon>Magnoliopsida</taxon>
        <taxon>Liliopsida</taxon>
        <taxon>Poales</taxon>
        <taxon>Poaceae</taxon>
        <taxon>BOP clade</taxon>
        <taxon>Pooideae</taxon>
        <taxon>Triticodae</taxon>
        <taxon>Triticeae</taxon>
        <taxon>Triticinae</taxon>
        <taxon>Aegilops</taxon>
    </lineage>
</organism>